<evidence type="ECO:0000313" key="3">
    <source>
        <dbReference type="EMBL" id="VFJ92687.1"/>
    </source>
</evidence>
<keyword evidence="2" id="KW-0540">Nuclease</keyword>
<dbReference type="EMBL" id="CAADFJ010000032">
    <property type="protein sequence ID" value="VFJ99482.1"/>
    <property type="molecule type" value="Genomic_DNA"/>
</dbReference>
<dbReference type="InterPro" id="IPR003615">
    <property type="entry name" value="HNH_nuc"/>
</dbReference>
<dbReference type="GO" id="GO:0004519">
    <property type="term" value="F:endonuclease activity"/>
    <property type="evidence" value="ECO:0007669"/>
    <property type="project" value="UniProtKB-KW"/>
</dbReference>
<sequence>MVYLEKSQPAPACLAVERTKANGDYKCGDVVKRLDEDFKSKCYLCEYKGPTTLNVEHLNPHGGDKDRKFDWNNLFLACGHCNNTKGAGYEGLLNCTDEKDRVDADIRYRFEAFPSPRVEIELVEDNHRTRTTRDLLLAVYNGTTKQKKLEATYIRDALGDEMARFYESLARYDSTEGDGEKDLLTKEIREHLDSASAFTAFKRWAVRGDERFKAAFRAYYPSFSGPSLSTRRSPRW</sequence>
<dbReference type="CDD" id="cd00085">
    <property type="entry name" value="HNHc"/>
    <property type="match status" value="1"/>
</dbReference>
<dbReference type="InterPro" id="IPR002711">
    <property type="entry name" value="HNH"/>
</dbReference>
<name>A0A450UGF1_9GAMM</name>
<reference evidence="2" key="1">
    <citation type="submission" date="2019-02" db="EMBL/GenBank/DDBJ databases">
        <authorList>
            <person name="Gruber-Vodicka R. H."/>
            <person name="Seah K. B. B."/>
        </authorList>
    </citation>
    <scope>NUCLEOTIDE SEQUENCE</scope>
    <source>
        <strain evidence="4">BECK_SA2B12</strain>
        <strain evidence="2">BECK_SA2B15</strain>
        <strain evidence="3">BECK_SA2B20</strain>
    </source>
</reference>
<evidence type="ECO:0000259" key="1">
    <source>
        <dbReference type="Pfam" id="PF01844"/>
    </source>
</evidence>
<accession>A0A450UGF1</accession>
<dbReference type="EMBL" id="CAADFG010000033">
    <property type="protein sequence ID" value="VFJ91608.1"/>
    <property type="molecule type" value="Genomic_DNA"/>
</dbReference>
<dbReference type="GO" id="GO:0008270">
    <property type="term" value="F:zinc ion binding"/>
    <property type="evidence" value="ECO:0007669"/>
    <property type="project" value="InterPro"/>
</dbReference>
<dbReference type="EMBL" id="CAADFI010000032">
    <property type="protein sequence ID" value="VFJ92687.1"/>
    <property type="molecule type" value="Genomic_DNA"/>
</dbReference>
<organism evidence="2">
    <name type="scientific">Candidatus Kentrum eta</name>
    <dbReference type="NCBI Taxonomy" id="2126337"/>
    <lineage>
        <taxon>Bacteria</taxon>
        <taxon>Pseudomonadati</taxon>
        <taxon>Pseudomonadota</taxon>
        <taxon>Gammaproteobacteria</taxon>
        <taxon>Candidatus Kentrum</taxon>
    </lineage>
</organism>
<protein>
    <submittedName>
        <fullName evidence="2">HNH endonuclease</fullName>
    </submittedName>
</protein>
<dbReference type="Gene3D" id="1.10.30.50">
    <property type="match status" value="1"/>
</dbReference>
<keyword evidence="2" id="KW-0378">Hydrolase</keyword>
<dbReference type="Pfam" id="PF01844">
    <property type="entry name" value="HNH"/>
    <property type="match status" value="1"/>
</dbReference>
<gene>
    <name evidence="2" type="ORF">BECKH772A_GA0070896_1003312</name>
    <name evidence="3" type="ORF">BECKH772B_GA0070898_1003212</name>
    <name evidence="4" type="ORF">BECKH772C_GA0070978_1003212</name>
</gene>
<keyword evidence="2" id="KW-0255">Endonuclease</keyword>
<proteinExistence type="predicted"/>
<dbReference type="GO" id="GO:0003676">
    <property type="term" value="F:nucleic acid binding"/>
    <property type="evidence" value="ECO:0007669"/>
    <property type="project" value="InterPro"/>
</dbReference>
<dbReference type="AlphaFoldDB" id="A0A450UGF1"/>
<evidence type="ECO:0000313" key="2">
    <source>
        <dbReference type="EMBL" id="VFJ91608.1"/>
    </source>
</evidence>
<feature type="domain" description="HNH" evidence="1">
    <location>
        <begin position="42"/>
        <end position="87"/>
    </location>
</feature>
<evidence type="ECO:0000313" key="4">
    <source>
        <dbReference type="EMBL" id="VFJ99482.1"/>
    </source>
</evidence>